<name>A0AAE1INC1_9FABA</name>
<dbReference type="AlphaFoldDB" id="A0AAE1INC1"/>
<evidence type="ECO:0000313" key="1">
    <source>
        <dbReference type="EMBL" id="KAK4253125.1"/>
    </source>
</evidence>
<organism evidence="1 2">
    <name type="scientific">Acacia crassicarpa</name>
    <name type="common">northern wattle</name>
    <dbReference type="NCBI Taxonomy" id="499986"/>
    <lineage>
        <taxon>Eukaryota</taxon>
        <taxon>Viridiplantae</taxon>
        <taxon>Streptophyta</taxon>
        <taxon>Embryophyta</taxon>
        <taxon>Tracheophyta</taxon>
        <taxon>Spermatophyta</taxon>
        <taxon>Magnoliopsida</taxon>
        <taxon>eudicotyledons</taxon>
        <taxon>Gunneridae</taxon>
        <taxon>Pentapetalae</taxon>
        <taxon>rosids</taxon>
        <taxon>fabids</taxon>
        <taxon>Fabales</taxon>
        <taxon>Fabaceae</taxon>
        <taxon>Caesalpinioideae</taxon>
        <taxon>mimosoid clade</taxon>
        <taxon>Acacieae</taxon>
        <taxon>Acacia</taxon>
    </lineage>
</organism>
<evidence type="ECO:0000313" key="2">
    <source>
        <dbReference type="Proteomes" id="UP001293593"/>
    </source>
</evidence>
<keyword evidence="2" id="KW-1185">Reference proteome</keyword>
<dbReference type="EMBL" id="JAWXYG010000018">
    <property type="protein sequence ID" value="KAK4253125.1"/>
    <property type="molecule type" value="Genomic_DNA"/>
</dbReference>
<comment type="caution">
    <text evidence="1">The sequence shown here is derived from an EMBL/GenBank/DDBJ whole genome shotgun (WGS) entry which is preliminary data.</text>
</comment>
<sequence>MEGMMKRKEGVYNSGKRGMDAKFPRRLNSENDIFFIYIERKIKCYNLNPVYFSSLVWVLYLFKVCKEQHRDGPNVLDSDKSTAHACIYFVQFSSTCCLLQRCLRKPFIYNRYS</sequence>
<accession>A0AAE1INC1</accession>
<protein>
    <submittedName>
        <fullName evidence="1">Uncharacterized protein</fullName>
    </submittedName>
</protein>
<proteinExistence type="predicted"/>
<dbReference type="Proteomes" id="UP001293593">
    <property type="component" value="Unassembled WGS sequence"/>
</dbReference>
<reference evidence="1" key="1">
    <citation type="submission" date="2023-10" db="EMBL/GenBank/DDBJ databases">
        <title>Chromosome-level genome of the transformable northern wattle, Acacia crassicarpa.</title>
        <authorList>
            <person name="Massaro I."/>
            <person name="Sinha N.R."/>
            <person name="Poethig S."/>
            <person name="Leichty A.R."/>
        </authorList>
    </citation>
    <scope>NUCLEOTIDE SEQUENCE</scope>
    <source>
        <strain evidence="1">Acra3RX</strain>
        <tissue evidence="1">Leaf</tissue>
    </source>
</reference>
<gene>
    <name evidence="1" type="ORF">QN277_010941</name>
</gene>